<dbReference type="AlphaFoldDB" id="A0A3N4LYT0"/>
<evidence type="ECO:0000313" key="3">
    <source>
        <dbReference type="EMBL" id="RPB26739.1"/>
    </source>
</evidence>
<feature type="transmembrane region" description="Helical" evidence="2">
    <location>
        <begin position="173"/>
        <end position="192"/>
    </location>
</feature>
<feature type="transmembrane region" description="Helical" evidence="2">
    <location>
        <begin position="107"/>
        <end position="126"/>
    </location>
</feature>
<feature type="compositionally biased region" description="Polar residues" evidence="1">
    <location>
        <begin position="370"/>
        <end position="379"/>
    </location>
</feature>
<reference evidence="3 4" key="1">
    <citation type="journal article" date="2018" name="Nat. Ecol. Evol.">
        <title>Pezizomycetes genomes reveal the molecular basis of ectomycorrhizal truffle lifestyle.</title>
        <authorList>
            <person name="Murat C."/>
            <person name="Payen T."/>
            <person name="Noel B."/>
            <person name="Kuo A."/>
            <person name="Morin E."/>
            <person name="Chen J."/>
            <person name="Kohler A."/>
            <person name="Krizsan K."/>
            <person name="Balestrini R."/>
            <person name="Da Silva C."/>
            <person name="Montanini B."/>
            <person name="Hainaut M."/>
            <person name="Levati E."/>
            <person name="Barry K.W."/>
            <person name="Belfiori B."/>
            <person name="Cichocki N."/>
            <person name="Clum A."/>
            <person name="Dockter R.B."/>
            <person name="Fauchery L."/>
            <person name="Guy J."/>
            <person name="Iotti M."/>
            <person name="Le Tacon F."/>
            <person name="Lindquist E.A."/>
            <person name="Lipzen A."/>
            <person name="Malagnac F."/>
            <person name="Mello A."/>
            <person name="Molinier V."/>
            <person name="Miyauchi S."/>
            <person name="Poulain J."/>
            <person name="Riccioni C."/>
            <person name="Rubini A."/>
            <person name="Sitrit Y."/>
            <person name="Splivallo R."/>
            <person name="Traeger S."/>
            <person name="Wang M."/>
            <person name="Zifcakova L."/>
            <person name="Wipf D."/>
            <person name="Zambonelli A."/>
            <person name="Paolocci F."/>
            <person name="Nowrousian M."/>
            <person name="Ottonello S."/>
            <person name="Baldrian P."/>
            <person name="Spatafora J.W."/>
            <person name="Henrissat B."/>
            <person name="Nagy L.G."/>
            <person name="Aury J.M."/>
            <person name="Wincker P."/>
            <person name="Grigoriev I.V."/>
            <person name="Bonfante P."/>
            <person name="Martin F.M."/>
        </authorList>
    </citation>
    <scope>NUCLEOTIDE SEQUENCE [LARGE SCALE GENOMIC DNA]</scope>
    <source>
        <strain evidence="3 4">ATCC MYA-4762</strain>
    </source>
</reference>
<feature type="region of interest" description="Disordered" evidence="1">
    <location>
        <begin position="370"/>
        <end position="389"/>
    </location>
</feature>
<dbReference type="Proteomes" id="UP000267821">
    <property type="component" value="Unassembled WGS sequence"/>
</dbReference>
<name>A0A3N4LYT0_9PEZI</name>
<feature type="transmembrane region" description="Helical" evidence="2">
    <location>
        <begin position="319"/>
        <end position="340"/>
    </location>
</feature>
<dbReference type="EMBL" id="ML121533">
    <property type="protein sequence ID" value="RPB26739.1"/>
    <property type="molecule type" value="Genomic_DNA"/>
</dbReference>
<protein>
    <submittedName>
        <fullName evidence="3">Uncharacterized protein</fullName>
    </submittedName>
</protein>
<feature type="transmembrane region" description="Helical" evidence="2">
    <location>
        <begin position="132"/>
        <end position="152"/>
    </location>
</feature>
<sequence>MASRLQRSIDVVFLLFTVVVILGLIPVVYSVPVLATTGEQASSQSVLLPRQNGGIPPANTSDPYWAECGFDGDQDMYGLGIRIGYYVQWIATVLGAYYTPQIVSSAFEANAIFNIGMLAGLVYSTMRRNNMFVVEPVMVLGFSIGGAIVGLLDPKNVHNPKSLKSLRARLVHLCGTGALSLPLLTYWTWYSFYGMSTMQYNHCARYTFFIVKIDIWSPWFRYFMRIATIISLVGLFSLAVGVVVAYRKKSEELPHHERHSTGFYDRPRLSRSATALAIRARPTKTQFFVVIVVCAICALSVELGIMWNKITGVNALGATGQLIPLAIGIITSIKVVAGVVREHFKSRSQRRKESANERFFGGGGEVMSVRQSLRRSSPQLDDGDTEGNGYEVLNARTLAGGGAGGKVNGGQLRRSSTSMGLGEKRKISPASTSDSQETMHFPSSKSVKSMKSTKSTKSTKSGKLTKEMKEKDRERAAVEGCRDSMVTLPTEPGAAMTRGAAGTPSVISVGQGRKKLQRDPSKRIQ</sequence>
<proteinExistence type="predicted"/>
<feature type="transmembrane region" description="Helical" evidence="2">
    <location>
        <begin position="287"/>
        <end position="307"/>
    </location>
</feature>
<organism evidence="3 4">
    <name type="scientific">Terfezia boudieri ATCC MYA-4762</name>
    <dbReference type="NCBI Taxonomy" id="1051890"/>
    <lineage>
        <taxon>Eukaryota</taxon>
        <taxon>Fungi</taxon>
        <taxon>Dikarya</taxon>
        <taxon>Ascomycota</taxon>
        <taxon>Pezizomycotina</taxon>
        <taxon>Pezizomycetes</taxon>
        <taxon>Pezizales</taxon>
        <taxon>Pezizaceae</taxon>
        <taxon>Terfezia</taxon>
    </lineage>
</organism>
<feature type="compositionally biased region" description="Basic and acidic residues" evidence="1">
    <location>
        <begin position="464"/>
        <end position="482"/>
    </location>
</feature>
<dbReference type="InParanoid" id="A0A3N4LYT0"/>
<keyword evidence="2" id="KW-0812">Transmembrane</keyword>
<keyword evidence="4" id="KW-1185">Reference proteome</keyword>
<accession>A0A3N4LYT0</accession>
<feature type="transmembrane region" description="Helical" evidence="2">
    <location>
        <begin position="12"/>
        <end position="35"/>
    </location>
</feature>
<dbReference type="OrthoDB" id="3945378at2759"/>
<gene>
    <name evidence="3" type="ORF">L211DRAFT_835076</name>
</gene>
<keyword evidence="2" id="KW-0472">Membrane</keyword>
<evidence type="ECO:0000256" key="2">
    <source>
        <dbReference type="SAM" id="Phobius"/>
    </source>
</evidence>
<evidence type="ECO:0000256" key="1">
    <source>
        <dbReference type="SAM" id="MobiDB-lite"/>
    </source>
</evidence>
<feature type="transmembrane region" description="Helical" evidence="2">
    <location>
        <begin position="222"/>
        <end position="246"/>
    </location>
</feature>
<keyword evidence="2" id="KW-1133">Transmembrane helix</keyword>
<feature type="region of interest" description="Disordered" evidence="1">
    <location>
        <begin position="400"/>
        <end position="525"/>
    </location>
</feature>
<feature type="compositionally biased region" description="Low complexity" evidence="1">
    <location>
        <begin position="443"/>
        <end position="462"/>
    </location>
</feature>
<feature type="compositionally biased region" description="Polar residues" evidence="1">
    <location>
        <begin position="429"/>
        <end position="438"/>
    </location>
</feature>
<evidence type="ECO:0000313" key="4">
    <source>
        <dbReference type="Proteomes" id="UP000267821"/>
    </source>
</evidence>